<evidence type="ECO:0000313" key="4">
    <source>
        <dbReference type="Proteomes" id="UP000743370"/>
    </source>
</evidence>
<keyword evidence="2" id="KW-0732">Signal</keyword>
<sequence length="160" mass="18328">MKLVFLLLPPLTLTTLTLPPAEFNNLGFPKHKNEEETKPIAAFGIELENPMQTKNHLQKNRSNEEGRYCRRCGFSHLANHQNFSATPYHWSATKKEQQTSGLARCSSPLRFGIGLLVEENEICYWGFRVLRNEWFCGEGEEDGEDAEDIGGLRKKMNSQR</sequence>
<evidence type="ECO:0000256" key="1">
    <source>
        <dbReference type="SAM" id="MobiDB-lite"/>
    </source>
</evidence>
<feature type="chain" id="PRO_5035928881" evidence="2">
    <location>
        <begin position="18"/>
        <end position="160"/>
    </location>
</feature>
<dbReference type="EMBL" id="JABFOF010000008">
    <property type="protein sequence ID" value="KAG2384704.1"/>
    <property type="molecule type" value="Genomic_DNA"/>
</dbReference>
<dbReference type="AlphaFoldDB" id="A0A8T0JVX0"/>
<evidence type="ECO:0000313" key="3">
    <source>
        <dbReference type="EMBL" id="KAG2384704.1"/>
    </source>
</evidence>
<protein>
    <submittedName>
        <fullName evidence="3">Uncharacterized protein</fullName>
    </submittedName>
</protein>
<feature type="signal peptide" evidence="2">
    <location>
        <begin position="1"/>
        <end position="17"/>
    </location>
</feature>
<organism evidence="3 4">
    <name type="scientific">Phaseolus angularis</name>
    <name type="common">Azuki bean</name>
    <name type="synonym">Vigna angularis</name>
    <dbReference type="NCBI Taxonomy" id="3914"/>
    <lineage>
        <taxon>Eukaryota</taxon>
        <taxon>Viridiplantae</taxon>
        <taxon>Streptophyta</taxon>
        <taxon>Embryophyta</taxon>
        <taxon>Tracheophyta</taxon>
        <taxon>Spermatophyta</taxon>
        <taxon>Magnoliopsida</taxon>
        <taxon>eudicotyledons</taxon>
        <taxon>Gunneridae</taxon>
        <taxon>Pentapetalae</taxon>
        <taxon>rosids</taxon>
        <taxon>fabids</taxon>
        <taxon>Fabales</taxon>
        <taxon>Fabaceae</taxon>
        <taxon>Papilionoideae</taxon>
        <taxon>50 kb inversion clade</taxon>
        <taxon>NPAAA clade</taxon>
        <taxon>indigoferoid/millettioid clade</taxon>
        <taxon>Phaseoleae</taxon>
        <taxon>Vigna</taxon>
    </lineage>
</organism>
<reference evidence="3 4" key="1">
    <citation type="submission" date="2020-05" db="EMBL/GenBank/DDBJ databases">
        <title>Vigna angularis (adzuki bean) Var. LongXiaoDou No. 4 denovo assembly.</title>
        <authorList>
            <person name="Xiang H."/>
        </authorList>
    </citation>
    <scope>NUCLEOTIDE SEQUENCE [LARGE SCALE GENOMIC DNA]</scope>
    <source>
        <tissue evidence="3">Leaf</tissue>
    </source>
</reference>
<comment type="caution">
    <text evidence="3">The sequence shown here is derived from an EMBL/GenBank/DDBJ whole genome shotgun (WGS) entry which is preliminary data.</text>
</comment>
<name>A0A8T0JVX0_PHAAN</name>
<feature type="region of interest" description="Disordered" evidence="1">
    <location>
        <begin position="140"/>
        <end position="160"/>
    </location>
</feature>
<evidence type="ECO:0000256" key="2">
    <source>
        <dbReference type="SAM" id="SignalP"/>
    </source>
</evidence>
<accession>A0A8T0JVX0</accession>
<gene>
    <name evidence="3" type="ORF">HKW66_Vig0117960</name>
</gene>
<proteinExistence type="predicted"/>
<dbReference type="Proteomes" id="UP000743370">
    <property type="component" value="Unassembled WGS sequence"/>
</dbReference>